<evidence type="ECO:0000256" key="2">
    <source>
        <dbReference type="SAM" id="MobiDB-lite"/>
    </source>
</evidence>
<feature type="compositionally biased region" description="Low complexity" evidence="2">
    <location>
        <begin position="91"/>
        <end position="105"/>
    </location>
</feature>
<feature type="compositionally biased region" description="Polar residues" evidence="2">
    <location>
        <begin position="332"/>
        <end position="341"/>
    </location>
</feature>
<feature type="compositionally biased region" description="Polar residues" evidence="2">
    <location>
        <begin position="465"/>
        <end position="480"/>
    </location>
</feature>
<feature type="compositionally biased region" description="Polar residues" evidence="2">
    <location>
        <begin position="106"/>
        <end position="117"/>
    </location>
</feature>
<keyword evidence="1" id="KW-0175">Coiled coil</keyword>
<sequence>MNRLLQSFVVEAPRPAEAPRSAAKPPTPFTMPPPVSVDDGQYEELDLDEIGSARTDEFFSLQSKSPIIRSMGRSFDHGQPPSDYGPHSNDSRAPSASSLFSSPPAHNTSLNAQTSYGSSSSLASSAASLFEHEAPAESFGGYRALPTQNHFRGHAQQSSLEPHDSARPPQEASALFGASSQPSSSHEPFYAPAQPAPGPFSPPREAASLFGDEPASDPFAQASSSSQPASAFFSQSPQQHHGAMAQLYHSHPPQSSYAHHAEPSQYTPPQLEAASVEPLQEAASLFGGDDSRDSFSSHKPSPVESVATPPVQAASPCPQEAASLFGNDAPTHRSQSPTSPLKQAPATPEPLEAAQLFGGAAPSNFFERAATPPPQKPLTPQAATPSSPYPLEAASLFAEAPSETIAPTQHGHNALPQAAEKPITPRPMEAAGLFADTAPTADQGSAPIASVASPAEKPRGAASLFQFSDSMTPTYHQSQPQPQPVHEPSPVLQETAMRFDGHHSPAPPQYGGYRATQTYSSPQPTQPSPARFQPSSPLRPRQPSPPHPAAPAASPATPPQAPQPEALTRVPSFSQPRGVSPPKVPTEPMAALSLHATPPASVPVPRHKPMLRLNLAAMDKPAVPESPLHPSLLPTPPRSTTRYVPLSPANSVRSDCSVSHSNVVHLMQQYKAMAERLEKEKAELLQILSQQADQFYAMQAYIDQLHAERDAAN</sequence>
<dbReference type="Proteomes" id="UP000243579">
    <property type="component" value="Unassembled WGS sequence"/>
</dbReference>
<evidence type="ECO:0000256" key="1">
    <source>
        <dbReference type="SAM" id="Coils"/>
    </source>
</evidence>
<feature type="compositionally biased region" description="Low complexity" evidence="2">
    <location>
        <begin position="216"/>
        <end position="239"/>
    </location>
</feature>
<dbReference type="EMBL" id="JNBR01000370">
    <property type="protein sequence ID" value="OQR94216.1"/>
    <property type="molecule type" value="Genomic_DNA"/>
</dbReference>
<comment type="caution">
    <text evidence="3">The sequence shown here is derived from an EMBL/GenBank/DDBJ whole genome shotgun (WGS) entry which is preliminary data.</text>
</comment>
<feature type="region of interest" description="Disordered" evidence="2">
    <location>
        <begin position="69"/>
        <end position="126"/>
    </location>
</feature>
<dbReference type="AlphaFoldDB" id="A0A1V9Z886"/>
<protein>
    <submittedName>
        <fullName evidence="3">Uncharacterized protein</fullName>
    </submittedName>
</protein>
<reference evidence="3 4" key="1">
    <citation type="journal article" date="2014" name="Genome Biol. Evol.">
        <title>The secreted proteins of Achlya hypogyna and Thraustotheca clavata identify the ancestral oomycete secretome and reveal gene acquisitions by horizontal gene transfer.</title>
        <authorList>
            <person name="Misner I."/>
            <person name="Blouin N."/>
            <person name="Leonard G."/>
            <person name="Richards T.A."/>
            <person name="Lane C.E."/>
        </authorList>
    </citation>
    <scope>NUCLEOTIDE SEQUENCE [LARGE SCALE GENOMIC DNA]</scope>
    <source>
        <strain evidence="3 4">ATCC 48635</strain>
    </source>
</reference>
<proteinExistence type="predicted"/>
<feature type="region of interest" description="Disordered" evidence="2">
    <location>
        <begin position="428"/>
        <end position="587"/>
    </location>
</feature>
<evidence type="ECO:0000313" key="4">
    <source>
        <dbReference type="Proteomes" id="UP000243579"/>
    </source>
</evidence>
<gene>
    <name evidence="3" type="ORF">ACHHYP_01597</name>
</gene>
<feature type="compositionally biased region" description="Pro residues" evidence="2">
    <location>
        <begin position="25"/>
        <end position="35"/>
    </location>
</feature>
<feature type="compositionally biased region" description="Pro residues" evidence="2">
    <location>
        <begin position="540"/>
        <end position="549"/>
    </location>
</feature>
<feature type="region of interest" description="Disordered" evidence="2">
    <location>
        <begin position="140"/>
        <end position="413"/>
    </location>
</feature>
<feature type="coiled-coil region" evidence="1">
    <location>
        <begin position="663"/>
        <end position="694"/>
    </location>
</feature>
<feature type="region of interest" description="Disordered" evidence="2">
    <location>
        <begin position="1"/>
        <end position="40"/>
    </location>
</feature>
<evidence type="ECO:0000313" key="3">
    <source>
        <dbReference type="EMBL" id="OQR94216.1"/>
    </source>
</evidence>
<feature type="compositionally biased region" description="Polar residues" evidence="2">
    <location>
        <begin position="146"/>
        <end position="160"/>
    </location>
</feature>
<dbReference type="OrthoDB" id="10496575at2759"/>
<keyword evidence="4" id="KW-1185">Reference proteome</keyword>
<organism evidence="3 4">
    <name type="scientific">Achlya hypogyna</name>
    <name type="common">Oomycete</name>
    <name type="synonym">Protoachlya hypogyna</name>
    <dbReference type="NCBI Taxonomy" id="1202772"/>
    <lineage>
        <taxon>Eukaryota</taxon>
        <taxon>Sar</taxon>
        <taxon>Stramenopiles</taxon>
        <taxon>Oomycota</taxon>
        <taxon>Saprolegniomycetes</taxon>
        <taxon>Saprolegniales</taxon>
        <taxon>Achlyaceae</taxon>
        <taxon>Achlya</taxon>
    </lineage>
</organism>
<accession>A0A1V9Z886</accession>
<feature type="compositionally biased region" description="Low complexity" evidence="2">
    <location>
        <begin position="11"/>
        <end position="24"/>
    </location>
</feature>
<dbReference type="STRING" id="1202772.A0A1V9Z886"/>
<name>A0A1V9Z886_ACHHY</name>